<dbReference type="RefSeq" id="WP_170119858.1">
    <property type="nucleotide sequence ID" value="NZ_QGDN01000001.1"/>
</dbReference>
<feature type="transmembrane region" description="Helical" evidence="9">
    <location>
        <begin position="338"/>
        <end position="359"/>
    </location>
</feature>
<dbReference type="AlphaFoldDB" id="A0A2Y8ZXZ7"/>
<feature type="transmembrane region" description="Helical" evidence="9">
    <location>
        <begin position="239"/>
        <end position="256"/>
    </location>
</feature>
<dbReference type="InterPro" id="IPR032694">
    <property type="entry name" value="CopC/D"/>
</dbReference>
<dbReference type="InterPro" id="IPR014756">
    <property type="entry name" value="Ig_E-set"/>
</dbReference>
<dbReference type="PANTHER" id="PTHR34820">
    <property type="entry name" value="INNER MEMBRANE PROTEIN YEBZ"/>
    <property type="match status" value="1"/>
</dbReference>
<evidence type="ECO:0000256" key="9">
    <source>
        <dbReference type="SAM" id="Phobius"/>
    </source>
</evidence>
<proteinExistence type="predicted"/>
<keyword evidence="2" id="KW-1003">Cell membrane</keyword>
<dbReference type="GO" id="GO:0006825">
    <property type="term" value="P:copper ion transport"/>
    <property type="evidence" value="ECO:0007669"/>
    <property type="project" value="InterPro"/>
</dbReference>
<evidence type="ECO:0000259" key="11">
    <source>
        <dbReference type="Pfam" id="PF04234"/>
    </source>
</evidence>
<dbReference type="GO" id="GO:0005507">
    <property type="term" value="F:copper ion binding"/>
    <property type="evidence" value="ECO:0007669"/>
    <property type="project" value="InterPro"/>
</dbReference>
<evidence type="ECO:0000256" key="10">
    <source>
        <dbReference type="SAM" id="SignalP"/>
    </source>
</evidence>
<evidence type="ECO:0000256" key="1">
    <source>
        <dbReference type="ARBA" id="ARBA00004651"/>
    </source>
</evidence>
<feature type="chain" id="PRO_5039664107" evidence="10">
    <location>
        <begin position="27"/>
        <end position="531"/>
    </location>
</feature>
<feature type="transmembrane region" description="Helical" evidence="9">
    <location>
        <begin position="173"/>
        <end position="196"/>
    </location>
</feature>
<keyword evidence="7" id="KW-0186">Copper</keyword>
<evidence type="ECO:0000256" key="2">
    <source>
        <dbReference type="ARBA" id="ARBA00022475"/>
    </source>
</evidence>
<protein>
    <submittedName>
        <fullName evidence="13">Copper transport protein</fullName>
    </submittedName>
</protein>
<evidence type="ECO:0000313" key="14">
    <source>
        <dbReference type="Proteomes" id="UP000250028"/>
    </source>
</evidence>
<evidence type="ECO:0000313" key="13">
    <source>
        <dbReference type="EMBL" id="SSA35159.1"/>
    </source>
</evidence>
<keyword evidence="5 10" id="KW-0732">Signal</keyword>
<feature type="domain" description="CopC" evidence="11">
    <location>
        <begin position="25"/>
        <end position="119"/>
    </location>
</feature>
<accession>A0A2Y8ZXZ7</accession>
<sequence length="531" mass="55202">MRRVVAAVALLLVLLVCSAPSAAAHAYVISQSPSSGAELATSPAAVVVRFSEPVTLASGTATSVLASSGERVDTGSPVLDGDRLTIPLQRGLPKGVYVANWSVISADSHPVGGSLQFGVGVLTVAVAEPAAPQPSSLLQLINGVLKGLVYLGLSVALGAAIAARLLHVSWPRLWLAAGFLAAAIGSLLQIPVQYLWGASASQATWDGLLQSFGSDYAVTIYLRVALLALAWAVRRWLPVFAVVALLVVVTVVRNGHGGAEGGWIFVSTLAHATAATAWVGGLVVLGWAMLTRRLSVPQLRRLPAWSRYAGGAVAVIALTGVAQAVVQVRYPAALVHTTYGWVLIAKVVLVAVAGLFAILGNRWVRAHSRLPDRPAPGETSRLRRFARREAAIGAAIVIVSGVLSSVDPAQATYAPTTTQTLTAGPYTVSLRIAPARRGPVGFRVTATGAADATPLAQQVQLTLDQPGGAIRALPVEFTARIPGSIRSGQPVPITFVSSVVVLPDIGDWRAQLTVVASPTEQYSLATDFTAY</sequence>
<keyword evidence="4" id="KW-0479">Metal-binding</keyword>
<keyword evidence="8 9" id="KW-0472">Membrane</keyword>
<dbReference type="EMBL" id="UESZ01000001">
    <property type="protein sequence ID" value="SSA35159.1"/>
    <property type="molecule type" value="Genomic_DNA"/>
</dbReference>
<evidence type="ECO:0000256" key="4">
    <source>
        <dbReference type="ARBA" id="ARBA00022723"/>
    </source>
</evidence>
<feature type="transmembrane region" description="Helical" evidence="9">
    <location>
        <begin position="262"/>
        <end position="287"/>
    </location>
</feature>
<keyword evidence="14" id="KW-1185">Reference proteome</keyword>
<keyword evidence="3 9" id="KW-0812">Transmembrane</keyword>
<dbReference type="GO" id="GO:0042597">
    <property type="term" value="C:periplasmic space"/>
    <property type="evidence" value="ECO:0007669"/>
    <property type="project" value="InterPro"/>
</dbReference>
<keyword evidence="6 9" id="KW-1133">Transmembrane helix</keyword>
<dbReference type="GO" id="GO:0005886">
    <property type="term" value="C:plasma membrane"/>
    <property type="evidence" value="ECO:0007669"/>
    <property type="project" value="UniProtKB-SubCell"/>
</dbReference>
<dbReference type="Proteomes" id="UP000250028">
    <property type="component" value="Unassembled WGS sequence"/>
</dbReference>
<feature type="transmembrane region" description="Helical" evidence="9">
    <location>
        <begin position="308"/>
        <end position="326"/>
    </location>
</feature>
<dbReference type="InterPro" id="IPR014755">
    <property type="entry name" value="Cu-Rt/internalin_Ig-like"/>
</dbReference>
<feature type="transmembrane region" description="Helical" evidence="9">
    <location>
        <begin position="216"/>
        <end position="232"/>
    </location>
</feature>
<evidence type="ECO:0000256" key="5">
    <source>
        <dbReference type="ARBA" id="ARBA00022729"/>
    </source>
</evidence>
<organism evidence="13 14">
    <name type="scientific">Branchiibius hedensis</name>
    <dbReference type="NCBI Taxonomy" id="672460"/>
    <lineage>
        <taxon>Bacteria</taxon>
        <taxon>Bacillati</taxon>
        <taxon>Actinomycetota</taxon>
        <taxon>Actinomycetes</taxon>
        <taxon>Micrococcales</taxon>
        <taxon>Dermacoccaceae</taxon>
        <taxon>Branchiibius</taxon>
    </lineage>
</organism>
<feature type="transmembrane region" description="Helical" evidence="9">
    <location>
        <begin position="147"/>
        <end position="166"/>
    </location>
</feature>
<reference evidence="14" key="1">
    <citation type="submission" date="2016-10" db="EMBL/GenBank/DDBJ databases">
        <authorList>
            <person name="Varghese N."/>
            <person name="Submissions S."/>
        </authorList>
    </citation>
    <scope>NUCLEOTIDE SEQUENCE [LARGE SCALE GENOMIC DNA]</scope>
    <source>
        <strain evidence="14">DSM 22951</strain>
    </source>
</reference>
<evidence type="ECO:0000259" key="12">
    <source>
        <dbReference type="Pfam" id="PF05425"/>
    </source>
</evidence>
<evidence type="ECO:0000256" key="6">
    <source>
        <dbReference type="ARBA" id="ARBA00022989"/>
    </source>
</evidence>
<feature type="signal peptide" evidence="10">
    <location>
        <begin position="1"/>
        <end position="26"/>
    </location>
</feature>
<comment type="subcellular location">
    <subcellularLocation>
        <location evidence="1">Cell membrane</location>
        <topology evidence="1">Multi-pass membrane protein</topology>
    </subcellularLocation>
</comment>
<dbReference type="SUPFAM" id="SSF81296">
    <property type="entry name" value="E set domains"/>
    <property type="match status" value="1"/>
</dbReference>
<dbReference type="Pfam" id="PF04234">
    <property type="entry name" value="CopC"/>
    <property type="match status" value="1"/>
</dbReference>
<evidence type="ECO:0000256" key="7">
    <source>
        <dbReference type="ARBA" id="ARBA00023008"/>
    </source>
</evidence>
<feature type="domain" description="Copper resistance protein D" evidence="12">
    <location>
        <begin position="302"/>
        <end position="403"/>
    </location>
</feature>
<dbReference type="InterPro" id="IPR008457">
    <property type="entry name" value="Cu-R_CopD_dom"/>
</dbReference>
<gene>
    <name evidence="13" type="ORF">SAMN04489750_2504</name>
</gene>
<evidence type="ECO:0000256" key="3">
    <source>
        <dbReference type="ARBA" id="ARBA00022692"/>
    </source>
</evidence>
<dbReference type="PANTHER" id="PTHR34820:SF4">
    <property type="entry name" value="INNER MEMBRANE PROTEIN YEBZ"/>
    <property type="match status" value="1"/>
</dbReference>
<dbReference type="GO" id="GO:0046688">
    <property type="term" value="P:response to copper ion"/>
    <property type="evidence" value="ECO:0007669"/>
    <property type="project" value="InterPro"/>
</dbReference>
<evidence type="ECO:0000256" key="8">
    <source>
        <dbReference type="ARBA" id="ARBA00023136"/>
    </source>
</evidence>
<dbReference type="Gene3D" id="2.60.40.1220">
    <property type="match status" value="1"/>
</dbReference>
<dbReference type="InterPro" id="IPR007348">
    <property type="entry name" value="CopC_dom"/>
</dbReference>
<dbReference type="Pfam" id="PF05425">
    <property type="entry name" value="CopD"/>
    <property type="match status" value="1"/>
</dbReference>
<name>A0A2Y8ZXZ7_9MICO</name>